<dbReference type="InterPro" id="IPR038492">
    <property type="entry name" value="GBBH-like_N_sf"/>
</dbReference>
<dbReference type="OrthoDB" id="19707at2759"/>
<dbReference type="SMART" id="SM00343">
    <property type="entry name" value="ZnF_C2HC"/>
    <property type="match status" value="1"/>
</dbReference>
<evidence type="ECO:0000256" key="2">
    <source>
        <dbReference type="ARBA" id="ARBA00023004"/>
    </source>
</evidence>
<dbReference type="GO" id="GO:0003676">
    <property type="term" value="F:nucleic acid binding"/>
    <property type="evidence" value="ECO:0007669"/>
    <property type="project" value="InterPro"/>
</dbReference>
<feature type="compositionally biased region" description="Pro residues" evidence="4">
    <location>
        <begin position="205"/>
        <end position="220"/>
    </location>
</feature>
<evidence type="ECO:0000259" key="5">
    <source>
        <dbReference type="PROSITE" id="PS50158"/>
    </source>
</evidence>
<gene>
    <name evidence="6" type="ORF">Taro_000312</name>
</gene>
<feature type="region of interest" description="Disordered" evidence="4">
    <location>
        <begin position="162"/>
        <end position="235"/>
    </location>
</feature>
<evidence type="ECO:0000313" key="7">
    <source>
        <dbReference type="Proteomes" id="UP000652761"/>
    </source>
</evidence>
<reference evidence="6" key="1">
    <citation type="submission" date="2017-07" db="EMBL/GenBank/DDBJ databases">
        <title>Taro Niue Genome Assembly and Annotation.</title>
        <authorList>
            <person name="Atibalentja N."/>
            <person name="Keating K."/>
            <person name="Fields C.J."/>
        </authorList>
    </citation>
    <scope>NUCLEOTIDE SEQUENCE</scope>
    <source>
        <strain evidence="6">Niue_2</strain>
        <tissue evidence="6">Leaf</tissue>
    </source>
</reference>
<dbReference type="EMBL" id="NMUH01000006">
    <property type="protein sequence ID" value="MQL68028.1"/>
    <property type="molecule type" value="Genomic_DNA"/>
</dbReference>
<dbReference type="InterPro" id="IPR001878">
    <property type="entry name" value="Znf_CCHC"/>
</dbReference>
<protein>
    <recommendedName>
        <fullName evidence="5">CCHC-type domain-containing protein</fullName>
    </recommendedName>
</protein>
<dbReference type="GO" id="GO:0008270">
    <property type="term" value="F:zinc ion binding"/>
    <property type="evidence" value="ECO:0007669"/>
    <property type="project" value="UniProtKB-KW"/>
</dbReference>
<dbReference type="Pfam" id="PF06155">
    <property type="entry name" value="GBBH-like_N"/>
    <property type="match status" value="1"/>
</dbReference>
<sequence>MNKLWTGHNRNAPTPPGFPFPELPVLGIVGRDQDIRNARLEAPSFDGSLEPQHYLDWEARMNRYFEWMVRLREKYVPSTYRHRLIDRWQNVSQGSQIVSEYIDEFDDLLLRCGVREEGALTLSRFRKGLRCVYQQELFRQHVTDLDHAYQVVREMEQFELERASPPRVRPTFQRHTNQRVAPASSQRVPPFRAPEGQRQREVAPALPPPPVRSLLGPPPLTREDRGKAPIKEAAPQEGSSRIRCYNCQGMGHIASSCPHRALAIESSVPVDSSPPLVDVSYEAEADLADEYFLEEVIFGRRHVGIMSAEPVGNYGIRIIFDDLHKTGIYTWDYFYYLGTNKFTLMRNYIKTLRKYGLSREPHRRG</sequence>
<evidence type="ECO:0000256" key="4">
    <source>
        <dbReference type="SAM" id="MobiDB-lite"/>
    </source>
</evidence>
<dbReference type="InterPro" id="IPR036875">
    <property type="entry name" value="Znf_CCHC_sf"/>
</dbReference>
<feature type="compositionally biased region" description="Basic and acidic residues" evidence="4">
    <location>
        <begin position="221"/>
        <end position="230"/>
    </location>
</feature>
<dbReference type="Pfam" id="PF00098">
    <property type="entry name" value="zf-CCHC"/>
    <property type="match status" value="1"/>
</dbReference>
<comment type="caution">
    <text evidence="6">The sequence shown here is derived from an EMBL/GenBank/DDBJ whole genome shotgun (WGS) entry which is preliminary data.</text>
</comment>
<dbReference type="PANTHER" id="PTHR35303">
    <property type="entry name" value="OS02G0197800 PROTEIN"/>
    <property type="match status" value="1"/>
</dbReference>
<dbReference type="SUPFAM" id="SSF57756">
    <property type="entry name" value="Retrovirus zinc finger-like domains"/>
    <property type="match status" value="1"/>
</dbReference>
<dbReference type="Gene3D" id="3.30.2020.30">
    <property type="match status" value="1"/>
</dbReference>
<dbReference type="Pfam" id="PF03732">
    <property type="entry name" value="Retrotrans_gag"/>
    <property type="match status" value="1"/>
</dbReference>
<name>A0A843T7F7_COLES</name>
<dbReference type="Proteomes" id="UP000652761">
    <property type="component" value="Unassembled WGS sequence"/>
</dbReference>
<keyword evidence="2" id="KW-0408">Iron</keyword>
<dbReference type="PROSITE" id="PS50158">
    <property type="entry name" value="ZF_CCHC"/>
    <property type="match status" value="1"/>
</dbReference>
<organism evidence="6 7">
    <name type="scientific">Colocasia esculenta</name>
    <name type="common">Wild taro</name>
    <name type="synonym">Arum esculentum</name>
    <dbReference type="NCBI Taxonomy" id="4460"/>
    <lineage>
        <taxon>Eukaryota</taxon>
        <taxon>Viridiplantae</taxon>
        <taxon>Streptophyta</taxon>
        <taxon>Embryophyta</taxon>
        <taxon>Tracheophyta</taxon>
        <taxon>Spermatophyta</taxon>
        <taxon>Magnoliopsida</taxon>
        <taxon>Liliopsida</taxon>
        <taxon>Araceae</taxon>
        <taxon>Aroideae</taxon>
        <taxon>Colocasieae</taxon>
        <taxon>Colocasia</taxon>
    </lineage>
</organism>
<keyword evidence="1" id="KW-0479">Metal-binding</keyword>
<keyword evidence="7" id="KW-1185">Reference proteome</keyword>
<proteinExistence type="predicted"/>
<dbReference type="AlphaFoldDB" id="A0A843T7F7"/>
<dbReference type="PANTHER" id="PTHR35303:SF5">
    <property type="entry name" value="OS02G0197800 PROTEIN"/>
    <property type="match status" value="1"/>
</dbReference>
<accession>A0A843T7F7</accession>
<dbReference type="InterPro" id="IPR010376">
    <property type="entry name" value="GBBH-like_N"/>
</dbReference>
<dbReference type="Gene3D" id="4.10.60.10">
    <property type="entry name" value="Zinc finger, CCHC-type"/>
    <property type="match status" value="1"/>
</dbReference>
<evidence type="ECO:0000256" key="3">
    <source>
        <dbReference type="PROSITE-ProRule" id="PRU00047"/>
    </source>
</evidence>
<dbReference type="InterPro" id="IPR005162">
    <property type="entry name" value="Retrotrans_gag_dom"/>
</dbReference>
<evidence type="ECO:0000256" key="1">
    <source>
        <dbReference type="ARBA" id="ARBA00022723"/>
    </source>
</evidence>
<evidence type="ECO:0000313" key="6">
    <source>
        <dbReference type="EMBL" id="MQL68028.1"/>
    </source>
</evidence>
<keyword evidence="3" id="KW-0863">Zinc-finger</keyword>
<feature type="compositionally biased region" description="Polar residues" evidence="4">
    <location>
        <begin position="173"/>
        <end position="187"/>
    </location>
</feature>
<feature type="domain" description="CCHC-type" evidence="5">
    <location>
        <begin position="243"/>
        <end position="258"/>
    </location>
</feature>
<keyword evidence="3" id="KW-0862">Zinc</keyword>